<dbReference type="GO" id="GO:0005634">
    <property type="term" value="C:nucleus"/>
    <property type="evidence" value="ECO:0007669"/>
    <property type="project" value="InterPro"/>
</dbReference>
<gene>
    <name evidence="4" type="ORF">CYLTODRAFT_422549</name>
</gene>
<dbReference type="InterPro" id="IPR037231">
    <property type="entry name" value="NAP-like_sf"/>
</dbReference>
<dbReference type="PANTHER" id="PTHR11875">
    <property type="entry name" value="TESTIS-SPECIFIC Y-ENCODED PROTEIN"/>
    <property type="match status" value="1"/>
</dbReference>
<comment type="similarity">
    <text evidence="1 2">Belongs to the nucleosome assembly protein (NAP) family.</text>
</comment>
<dbReference type="SUPFAM" id="SSF143113">
    <property type="entry name" value="NAP-like"/>
    <property type="match status" value="1"/>
</dbReference>
<evidence type="ECO:0000256" key="1">
    <source>
        <dbReference type="ARBA" id="ARBA00009947"/>
    </source>
</evidence>
<evidence type="ECO:0000313" key="5">
    <source>
        <dbReference type="Proteomes" id="UP000054007"/>
    </source>
</evidence>
<organism evidence="4 5">
    <name type="scientific">Cylindrobasidium torrendii FP15055 ss-10</name>
    <dbReference type="NCBI Taxonomy" id="1314674"/>
    <lineage>
        <taxon>Eukaryota</taxon>
        <taxon>Fungi</taxon>
        <taxon>Dikarya</taxon>
        <taxon>Basidiomycota</taxon>
        <taxon>Agaricomycotina</taxon>
        <taxon>Agaricomycetes</taxon>
        <taxon>Agaricomycetidae</taxon>
        <taxon>Agaricales</taxon>
        <taxon>Marasmiineae</taxon>
        <taxon>Physalacriaceae</taxon>
        <taxon>Cylindrobasidium</taxon>
    </lineage>
</organism>
<feature type="compositionally biased region" description="Acidic residues" evidence="3">
    <location>
        <begin position="241"/>
        <end position="258"/>
    </location>
</feature>
<name>A0A0D7BAA3_9AGAR</name>
<accession>A0A0D7BAA3</accession>
<dbReference type="AlphaFoldDB" id="A0A0D7BAA3"/>
<dbReference type="OrthoDB" id="19419at2759"/>
<sequence length="269" mass="30486">MSKGTKRASPGAEEEKDALAGIELSEEAAAALTAVNRDVQRVDIFIERQSYKLMKPVFEKRRDVVKNIDRFWAVALMNHGTFGIHCQHQADQLALTYLEDVWVARDEAEPRVFTLEFKFKENPHFKDQVLKKVYTYTQPPAPEKNTVDENGVSDVAVDFSWEHHVKAGSIKIDWKDPAKALTKLYPRESAEGDDEDPAEPGSFFNFFEHESDPFDLGLCIANDVFPEAIEYFLGNAGNGELDSDDEDSDDDDDAEEIDLEKPRAKKQKI</sequence>
<dbReference type="Gene3D" id="3.30.1120.90">
    <property type="entry name" value="Nucleosome assembly protein"/>
    <property type="match status" value="1"/>
</dbReference>
<evidence type="ECO:0000313" key="4">
    <source>
        <dbReference type="EMBL" id="KIY67442.1"/>
    </source>
</evidence>
<dbReference type="InterPro" id="IPR002164">
    <property type="entry name" value="NAP_family"/>
</dbReference>
<evidence type="ECO:0000256" key="2">
    <source>
        <dbReference type="RuleBase" id="RU003876"/>
    </source>
</evidence>
<keyword evidence="5" id="KW-1185">Reference proteome</keyword>
<dbReference type="EMBL" id="KN880526">
    <property type="protein sequence ID" value="KIY67442.1"/>
    <property type="molecule type" value="Genomic_DNA"/>
</dbReference>
<proteinExistence type="inferred from homology"/>
<dbReference type="Proteomes" id="UP000054007">
    <property type="component" value="Unassembled WGS sequence"/>
</dbReference>
<dbReference type="GO" id="GO:0006334">
    <property type="term" value="P:nucleosome assembly"/>
    <property type="evidence" value="ECO:0007669"/>
    <property type="project" value="InterPro"/>
</dbReference>
<evidence type="ECO:0008006" key="6">
    <source>
        <dbReference type="Google" id="ProtNLM"/>
    </source>
</evidence>
<feature type="region of interest" description="Disordered" evidence="3">
    <location>
        <begin position="235"/>
        <end position="269"/>
    </location>
</feature>
<protein>
    <recommendedName>
        <fullName evidence="6">Nucleosome assembly protein</fullName>
    </recommendedName>
</protein>
<dbReference type="Pfam" id="PF00956">
    <property type="entry name" value="NAP"/>
    <property type="match status" value="1"/>
</dbReference>
<evidence type="ECO:0000256" key="3">
    <source>
        <dbReference type="SAM" id="MobiDB-lite"/>
    </source>
</evidence>
<dbReference type="STRING" id="1314674.A0A0D7BAA3"/>
<reference evidence="4 5" key="1">
    <citation type="journal article" date="2015" name="Fungal Genet. Biol.">
        <title>Evolution of novel wood decay mechanisms in Agaricales revealed by the genome sequences of Fistulina hepatica and Cylindrobasidium torrendii.</title>
        <authorList>
            <person name="Floudas D."/>
            <person name="Held B.W."/>
            <person name="Riley R."/>
            <person name="Nagy L.G."/>
            <person name="Koehler G."/>
            <person name="Ransdell A.S."/>
            <person name="Younus H."/>
            <person name="Chow J."/>
            <person name="Chiniquy J."/>
            <person name="Lipzen A."/>
            <person name="Tritt A."/>
            <person name="Sun H."/>
            <person name="Haridas S."/>
            <person name="LaButti K."/>
            <person name="Ohm R.A."/>
            <person name="Kues U."/>
            <person name="Blanchette R.A."/>
            <person name="Grigoriev I.V."/>
            <person name="Minto R.E."/>
            <person name="Hibbett D.S."/>
        </authorList>
    </citation>
    <scope>NUCLEOTIDE SEQUENCE [LARGE SCALE GENOMIC DNA]</scope>
    <source>
        <strain evidence="4 5">FP15055 ss-10</strain>
    </source>
</reference>